<evidence type="ECO:0000313" key="1">
    <source>
        <dbReference type="EMBL" id="CAG8820932.1"/>
    </source>
</evidence>
<dbReference type="EMBL" id="CAJVQC010084261">
    <property type="protein sequence ID" value="CAG8820932.1"/>
    <property type="molecule type" value="Genomic_DNA"/>
</dbReference>
<evidence type="ECO:0000313" key="2">
    <source>
        <dbReference type="Proteomes" id="UP000789920"/>
    </source>
</evidence>
<gene>
    <name evidence="1" type="ORF">RPERSI_LOCUS25462</name>
</gene>
<comment type="caution">
    <text evidence="1">The sequence shown here is derived from an EMBL/GenBank/DDBJ whole genome shotgun (WGS) entry which is preliminary data.</text>
</comment>
<keyword evidence="2" id="KW-1185">Reference proteome</keyword>
<organism evidence="1 2">
    <name type="scientific">Racocetra persica</name>
    <dbReference type="NCBI Taxonomy" id="160502"/>
    <lineage>
        <taxon>Eukaryota</taxon>
        <taxon>Fungi</taxon>
        <taxon>Fungi incertae sedis</taxon>
        <taxon>Mucoromycota</taxon>
        <taxon>Glomeromycotina</taxon>
        <taxon>Glomeromycetes</taxon>
        <taxon>Diversisporales</taxon>
        <taxon>Gigasporaceae</taxon>
        <taxon>Racocetra</taxon>
    </lineage>
</organism>
<sequence>VSVSNGNTDSDILSTILNKTEESKTQCFASQSSNINFMFLDEKLCNAIILANRKTQETIMCYHLFGETLNIVSRILNKKVRAQLPVDISDALL</sequence>
<proteinExistence type="predicted"/>
<reference evidence="1" key="1">
    <citation type="submission" date="2021-06" db="EMBL/GenBank/DDBJ databases">
        <authorList>
            <person name="Kallberg Y."/>
            <person name="Tangrot J."/>
            <person name="Rosling A."/>
        </authorList>
    </citation>
    <scope>NUCLEOTIDE SEQUENCE</scope>
    <source>
        <strain evidence="1">MA461A</strain>
    </source>
</reference>
<name>A0ACA9S3X0_9GLOM</name>
<dbReference type="Proteomes" id="UP000789920">
    <property type="component" value="Unassembled WGS sequence"/>
</dbReference>
<protein>
    <submittedName>
        <fullName evidence="1">16768_t:CDS:1</fullName>
    </submittedName>
</protein>
<accession>A0ACA9S3X0</accession>
<feature type="non-terminal residue" evidence="1">
    <location>
        <position position="1"/>
    </location>
</feature>